<feature type="compositionally biased region" description="Basic and acidic residues" evidence="1">
    <location>
        <begin position="260"/>
        <end position="269"/>
    </location>
</feature>
<dbReference type="AlphaFoldDB" id="A0AA35ZSA2"/>
<proteinExistence type="predicted"/>
<feature type="region of interest" description="Disordered" evidence="1">
    <location>
        <begin position="188"/>
        <end position="269"/>
    </location>
</feature>
<evidence type="ECO:0000259" key="2">
    <source>
        <dbReference type="Pfam" id="PF26130"/>
    </source>
</evidence>
<gene>
    <name evidence="3" type="ORF">LSALG_LOCUS36212</name>
</gene>
<organism evidence="3 4">
    <name type="scientific">Lactuca saligna</name>
    <name type="common">Willowleaf lettuce</name>
    <dbReference type="NCBI Taxonomy" id="75948"/>
    <lineage>
        <taxon>Eukaryota</taxon>
        <taxon>Viridiplantae</taxon>
        <taxon>Streptophyta</taxon>
        <taxon>Embryophyta</taxon>
        <taxon>Tracheophyta</taxon>
        <taxon>Spermatophyta</taxon>
        <taxon>Magnoliopsida</taxon>
        <taxon>eudicotyledons</taxon>
        <taxon>Gunneridae</taxon>
        <taxon>Pentapetalae</taxon>
        <taxon>asterids</taxon>
        <taxon>campanulids</taxon>
        <taxon>Asterales</taxon>
        <taxon>Asteraceae</taxon>
        <taxon>Cichorioideae</taxon>
        <taxon>Cichorieae</taxon>
        <taxon>Lactucinae</taxon>
        <taxon>Lactuca</taxon>
    </lineage>
</organism>
<feature type="compositionally biased region" description="Acidic residues" evidence="1">
    <location>
        <begin position="340"/>
        <end position="350"/>
    </location>
</feature>
<feature type="compositionally biased region" description="Basic and acidic residues" evidence="1">
    <location>
        <begin position="213"/>
        <end position="240"/>
    </location>
</feature>
<keyword evidence="4" id="KW-1185">Reference proteome</keyword>
<sequence>MVHSLWTIRPSTMGFDALDLYVCHPHLFTIELRHGGKFTPFPNVRYVKGKLTYIDLVYIDEFSVHELDAMMLELGYVVPPVIYYHFRIPNEDLIFGLRALGNVQDVCNLAKYTGANKVIQVYTEHGTTNLVTYFMSPNKRNGVVIEELNEEDEVAIEPKQRKQKLFHDPQHESCSSSLPLVVYGGESKSLSPEMRRTRNWKPREGTRSCSKRLYRETEIGDNQDKEALSSEITDKQDKEAPSSVTRDNQDKEASSSVTRDSQDKEVQQKHELDAATVYLPIGLSEMLNVNFDPFEGLHDSENNNRTDPTKNHLGSEYQDFDQDNGGLFDGQANEFNSEKGEDDYSDDDSDPDSHSDSDVIVDVDNEVNDIDVDMSDFRMNIDEGVEYSGFGFKNDVEEEQDTYEEEDLEVTDCDGWESLGEDSDSEKNRRVLLK</sequence>
<feature type="region of interest" description="Disordered" evidence="1">
    <location>
        <begin position="159"/>
        <end position="178"/>
    </location>
</feature>
<name>A0AA35ZSA2_LACSI</name>
<feature type="compositionally biased region" description="Basic and acidic residues" evidence="1">
    <location>
        <begin position="425"/>
        <end position="434"/>
    </location>
</feature>
<feature type="compositionally biased region" description="Acidic residues" evidence="1">
    <location>
        <begin position="398"/>
        <end position="424"/>
    </location>
</feature>
<feature type="region of interest" description="Disordered" evidence="1">
    <location>
        <begin position="398"/>
        <end position="434"/>
    </location>
</feature>
<feature type="compositionally biased region" description="Basic and acidic residues" evidence="1">
    <location>
        <begin position="298"/>
        <end position="310"/>
    </location>
</feature>
<evidence type="ECO:0000313" key="3">
    <source>
        <dbReference type="EMBL" id="CAI9297394.1"/>
    </source>
</evidence>
<feature type="compositionally biased region" description="Basic and acidic residues" evidence="1">
    <location>
        <begin position="193"/>
        <end position="206"/>
    </location>
</feature>
<dbReference type="Pfam" id="PF26130">
    <property type="entry name" value="PB1-like"/>
    <property type="match status" value="1"/>
</dbReference>
<reference evidence="3" key="1">
    <citation type="submission" date="2023-04" db="EMBL/GenBank/DDBJ databases">
        <authorList>
            <person name="Vijverberg K."/>
            <person name="Xiong W."/>
            <person name="Schranz E."/>
        </authorList>
    </citation>
    <scope>NUCLEOTIDE SEQUENCE</scope>
</reference>
<dbReference type="EMBL" id="OX465084">
    <property type="protein sequence ID" value="CAI9297394.1"/>
    <property type="molecule type" value="Genomic_DNA"/>
</dbReference>
<evidence type="ECO:0000313" key="4">
    <source>
        <dbReference type="Proteomes" id="UP001177003"/>
    </source>
</evidence>
<dbReference type="Proteomes" id="UP001177003">
    <property type="component" value="Chromosome 8"/>
</dbReference>
<evidence type="ECO:0000256" key="1">
    <source>
        <dbReference type="SAM" id="MobiDB-lite"/>
    </source>
</evidence>
<feature type="compositionally biased region" description="Basic and acidic residues" evidence="1">
    <location>
        <begin position="159"/>
        <end position="171"/>
    </location>
</feature>
<dbReference type="InterPro" id="IPR058594">
    <property type="entry name" value="PB1-like_dom_pln"/>
</dbReference>
<feature type="domain" description="PB1-like" evidence="2">
    <location>
        <begin position="27"/>
        <end position="125"/>
    </location>
</feature>
<feature type="region of interest" description="Disordered" evidence="1">
    <location>
        <begin position="298"/>
        <end position="363"/>
    </location>
</feature>
<protein>
    <recommendedName>
        <fullName evidence="2">PB1-like domain-containing protein</fullName>
    </recommendedName>
</protein>
<accession>A0AA35ZSA2</accession>